<evidence type="ECO:0000259" key="1">
    <source>
        <dbReference type="PROSITE" id="PS51471"/>
    </source>
</evidence>
<dbReference type="PANTHER" id="PTHR47990">
    <property type="entry name" value="2-OXOGLUTARATE (2OG) AND FE(II)-DEPENDENT OXYGENASE SUPERFAMILY PROTEIN-RELATED"/>
    <property type="match status" value="1"/>
</dbReference>
<reference evidence="3" key="1">
    <citation type="submission" date="2025-08" db="UniProtKB">
        <authorList>
            <consortium name="RefSeq"/>
        </authorList>
    </citation>
    <scope>IDENTIFICATION</scope>
    <source>
        <tissue evidence="3">Seedling</tissue>
    </source>
</reference>
<dbReference type="InterPro" id="IPR027443">
    <property type="entry name" value="IPNS-like_sf"/>
</dbReference>
<proteinExistence type="predicted"/>
<gene>
    <name evidence="3" type="primary">LOC107435815</name>
</gene>
<dbReference type="Gene3D" id="2.60.120.330">
    <property type="entry name" value="B-lactam Antibiotic, Isopenicillin N Synthase, Chain"/>
    <property type="match status" value="1"/>
</dbReference>
<dbReference type="KEGG" id="zju:107435815"/>
<keyword evidence="2" id="KW-1185">Reference proteome</keyword>
<dbReference type="InterPro" id="IPR005123">
    <property type="entry name" value="Oxoglu/Fe-dep_dioxygenase_dom"/>
</dbReference>
<dbReference type="Pfam" id="PF03171">
    <property type="entry name" value="2OG-FeII_Oxy"/>
    <property type="match status" value="1"/>
</dbReference>
<dbReference type="InterPro" id="IPR044861">
    <property type="entry name" value="IPNS-like_FE2OG_OXY"/>
</dbReference>
<dbReference type="GeneID" id="107435815"/>
<organism evidence="2 3">
    <name type="scientific">Ziziphus jujuba</name>
    <name type="common">Chinese jujube</name>
    <name type="synonym">Ziziphus sativa</name>
    <dbReference type="NCBI Taxonomy" id="326968"/>
    <lineage>
        <taxon>Eukaryota</taxon>
        <taxon>Viridiplantae</taxon>
        <taxon>Streptophyta</taxon>
        <taxon>Embryophyta</taxon>
        <taxon>Tracheophyta</taxon>
        <taxon>Spermatophyta</taxon>
        <taxon>Magnoliopsida</taxon>
        <taxon>eudicotyledons</taxon>
        <taxon>Gunneridae</taxon>
        <taxon>Pentapetalae</taxon>
        <taxon>rosids</taxon>
        <taxon>fabids</taxon>
        <taxon>Rosales</taxon>
        <taxon>Rhamnaceae</taxon>
        <taxon>Paliureae</taxon>
        <taxon>Ziziphus</taxon>
    </lineage>
</organism>
<dbReference type="SUPFAM" id="SSF51197">
    <property type="entry name" value="Clavaminate synthase-like"/>
    <property type="match status" value="1"/>
</dbReference>
<dbReference type="RefSeq" id="XP_015902925.2">
    <property type="nucleotide sequence ID" value="XM_016047439.2"/>
</dbReference>
<dbReference type="InterPro" id="IPR050231">
    <property type="entry name" value="Iron_ascorbate_oxido_reductase"/>
</dbReference>
<evidence type="ECO:0000313" key="2">
    <source>
        <dbReference type="Proteomes" id="UP001652623"/>
    </source>
</evidence>
<evidence type="ECO:0000313" key="3">
    <source>
        <dbReference type="RefSeq" id="XP_015902925.2"/>
    </source>
</evidence>
<dbReference type="Proteomes" id="UP001652623">
    <property type="component" value="Chromosome 8"/>
</dbReference>
<dbReference type="PROSITE" id="PS51471">
    <property type="entry name" value="FE2OG_OXY"/>
    <property type="match status" value="1"/>
</dbReference>
<accession>A0A6P4B2D6</accession>
<dbReference type="InParanoid" id="A0A6P4B2D6"/>
<dbReference type="AlphaFoldDB" id="A0A6P4B2D6"/>
<name>A0A6P4B2D6_ZIZJJ</name>
<feature type="domain" description="Fe2OG dioxygenase" evidence="1">
    <location>
        <begin position="2"/>
        <end position="141"/>
    </location>
</feature>
<protein>
    <submittedName>
        <fullName evidence="3">Gibberellin 2-beta-dioxygenase 2-like</fullName>
    </submittedName>
</protein>
<sequence length="157" mass="17803">MESHSVMEDILGAARRSHKQPQEVKNGWYLHYLPKHHEDDDDDSDMIINDDNINLICVQRGIDGVFKELDPNVVDNPTIGGLQVDHQNHWVDVKPEIGAFIVNIGDLIQLITNDKFKSIKHRVLVPQETKSRVSLACLLTPDDKHKKIWAKKGVSIG</sequence>